<dbReference type="PANTHER" id="PTHR13847:SF280">
    <property type="entry name" value="D-AMINO ACID DEHYDROGENASE"/>
    <property type="match status" value="1"/>
</dbReference>
<dbReference type="NCBIfam" id="NF001933">
    <property type="entry name" value="PRK00711.1"/>
    <property type="match status" value="1"/>
</dbReference>
<accession>A0A1W6ZDK4</accession>
<name>A0A1W6ZDK4_9BORD</name>
<dbReference type="RefSeq" id="WP_086079217.1">
    <property type="nucleotide sequence ID" value="NZ_CP021111.1"/>
</dbReference>
<protein>
    <submittedName>
        <fullName evidence="4">D-amino acid dehydrogenase small subunit</fullName>
    </submittedName>
</protein>
<comment type="similarity">
    <text evidence="1">Belongs to the DadA oxidoreductase family.</text>
</comment>
<reference evidence="4 5" key="1">
    <citation type="submission" date="2017-05" db="EMBL/GenBank/DDBJ databases">
        <title>Complete and WGS of Bordetella genogroups.</title>
        <authorList>
            <person name="Spilker T."/>
            <person name="LiPuma J."/>
        </authorList>
    </citation>
    <scope>NUCLEOTIDE SEQUENCE [LARGE SCALE GENOMIC DNA]</scope>
    <source>
        <strain evidence="4 5">AU7206</strain>
    </source>
</reference>
<feature type="domain" description="FAD dependent oxidoreductase" evidence="3">
    <location>
        <begin position="2"/>
        <end position="399"/>
    </location>
</feature>
<dbReference type="OrthoDB" id="18526at2"/>
<keyword evidence="2" id="KW-0560">Oxidoreductase</keyword>
<dbReference type="AlphaFoldDB" id="A0A1W6ZDK4"/>
<dbReference type="Gene3D" id="3.50.50.60">
    <property type="entry name" value="FAD/NAD(P)-binding domain"/>
    <property type="match status" value="2"/>
</dbReference>
<evidence type="ECO:0000313" key="4">
    <source>
        <dbReference type="EMBL" id="ARP95453.1"/>
    </source>
</evidence>
<sequence length="414" mass="43591">MRICVVGAGVVGVTSAYFLARDGHEVVLADARPRPAELASYANGGQLSYSYVAPLAGPGVLSSVPGYLLHSDSPLRFRPRLDPHQWRWCLQFVAACRASVAQASTAQLQALAYLSRDTLHALLRHEPLEFGHVRNGKLIVYRDPAMLDKARALAAYQATLGARQQVLDAEGTLALEPALAGMGSALAGAVYTPGEEAGDCLRFTEGLYERFCKLPGATGSLGNPVHGLVRRGGRIAAVRTEAGEIEADAVVLATGLGTRALLRPLGGDVPIYPLKGYSLSVPLAAEDRTAPAISVTDYQRRIVYARIGSVLRIAAMVDIGAEAGIDPARIALLKRQVREAFPTLDLDQAVAWAGQRPATPGGKPLIGRSRVASNLWLNVGQGALGFTLACGSAALLTALMDDAPPPLDPGPFAP</sequence>
<organism evidence="4 5">
    <name type="scientific">Bordetella genomosp. 13</name>
    <dbReference type="NCBI Taxonomy" id="463040"/>
    <lineage>
        <taxon>Bacteria</taxon>
        <taxon>Pseudomonadati</taxon>
        <taxon>Pseudomonadota</taxon>
        <taxon>Betaproteobacteria</taxon>
        <taxon>Burkholderiales</taxon>
        <taxon>Alcaligenaceae</taxon>
        <taxon>Bordetella</taxon>
    </lineage>
</organism>
<dbReference type="Proteomes" id="UP000194161">
    <property type="component" value="Chromosome"/>
</dbReference>
<dbReference type="SUPFAM" id="SSF54373">
    <property type="entry name" value="FAD-linked reductases, C-terminal domain"/>
    <property type="match status" value="1"/>
</dbReference>
<dbReference type="EMBL" id="CP021111">
    <property type="protein sequence ID" value="ARP95453.1"/>
    <property type="molecule type" value="Genomic_DNA"/>
</dbReference>
<dbReference type="Pfam" id="PF01266">
    <property type="entry name" value="DAO"/>
    <property type="match status" value="1"/>
</dbReference>
<dbReference type="PANTHER" id="PTHR13847">
    <property type="entry name" value="SARCOSINE DEHYDROGENASE-RELATED"/>
    <property type="match status" value="1"/>
</dbReference>
<keyword evidence="5" id="KW-1185">Reference proteome</keyword>
<gene>
    <name evidence="4" type="ORF">CAL15_14300</name>
</gene>
<dbReference type="InterPro" id="IPR006076">
    <property type="entry name" value="FAD-dep_OxRdtase"/>
</dbReference>
<dbReference type="GO" id="GO:0055130">
    <property type="term" value="P:D-alanine catabolic process"/>
    <property type="evidence" value="ECO:0007669"/>
    <property type="project" value="TreeGrafter"/>
</dbReference>
<proteinExistence type="inferred from homology"/>
<dbReference type="GO" id="GO:0005737">
    <property type="term" value="C:cytoplasm"/>
    <property type="evidence" value="ECO:0007669"/>
    <property type="project" value="TreeGrafter"/>
</dbReference>
<evidence type="ECO:0000313" key="5">
    <source>
        <dbReference type="Proteomes" id="UP000194161"/>
    </source>
</evidence>
<dbReference type="SUPFAM" id="SSF51905">
    <property type="entry name" value="FAD/NAD(P)-binding domain"/>
    <property type="match status" value="1"/>
</dbReference>
<evidence type="ECO:0000256" key="1">
    <source>
        <dbReference type="ARBA" id="ARBA00009410"/>
    </source>
</evidence>
<evidence type="ECO:0000256" key="2">
    <source>
        <dbReference type="ARBA" id="ARBA00023002"/>
    </source>
</evidence>
<dbReference type="KEGG" id="bgm:CAL15_14300"/>
<dbReference type="GO" id="GO:0005886">
    <property type="term" value="C:plasma membrane"/>
    <property type="evidence" value="ECO:0007669"/>
    <property type="project" value="TreeGrafter"/>
</dbReference>
<dbReference type="InterPro" id="IPR036188">
    <property type="entry name" value="FAD/NAD-bd_sf"/>
</dbReference>
<dbReference type="Gene3D" id="3.30.9.10">
    <property type="entry name" value="D-Amino Acid Oxidase, subunit A, domain 2"/>
    <property type="match status" value="1"/>
</dbReference>
<dbReference type="GO" id="GO:0008718">
    <property type="term" value="F:D-amino-acid dehydrogenase activity"/>
    <property type="evidence" value="ECO:0007669"/>
    <property type="project" value="TreeGrafter"/>
</dbReference>
<evidence type="ECO:0000259" key="3">
    <source>
        <dbReference type="Pfam" id="PF01266"/>
    </source>
</evidence>
<dbReference type="STRING" id="463040.CAL15_14300"/>